<dbReference type="RefSeq" id="WP_009020922.1">
    <property type="nucleotide sequence ID" value="NZ_DS999411.1"/>
</dbReference>
<dbReference type="GO" id="GO:0006631">
    <property type="term" value="P:fatty acid metabolic process"/>
    <property type="evidence" value="ECO:0007669"/>
    <property type="project" value="TreeGrafter"/>
</dbReference>
<dbReference type="Pfam" id="PF13193">
    <property type="entry name" value="AMP-binding_C"/>
    <property type="match status" value="1"/>
</dbReference>
<evidence type="ECO:0000256" key="1">
    <source>
        <dbReference type="ARBA" id="ARBA00006432"/>
    </source>
</evidence>
<feature type="domain" description="AMP-dependent synthetase/ligase" evidence="3">
    <location>
        <begin position="36"/>
        <end position="359"/>
    </location>
</feature>
<keyword evidence="2 5" id="KW-0436">Ligase</keyword>
<dbReference type="Gene3D" id="3.40.50.12780">
    <property type="entry name" value="N-terminal domain of ligase-like"/>
    <property type="match status" value="1"/>
</dbReference>
<dbReference type="InterPro" id="IPR045851">
    <property type="entry name" value="AMP-bd_C_sf"/>
</dbReference>
<organism evidence="5 6">
    <name type="scientific">Luminiphilus syltensis NOR5-1B</name>
    <dbReference type="NCBI Taxonomy" id="565045"/>
    <lineage>
        <taxon>Bacteria</taxon>
        <taxon>Pseudomonadati</taxon>
        <taxon>Pseudomonadota</taxon>
        <taxon>Gammaproteobacteria</taxon>
        <taxon>Cellvibrionales</taxon>
        <taxon>Halieaceae</taxon>
        <taxon>Luminiphilus</taxon>
    </lineage>
</organism>
<dbReference type="Proteomes" id="UP000004699">
    <property type="component" value="Unassembled WGS sequence"/>
</dbReference>
<comment type="similarity">
    <text evidence="1">Belongs to the ATP-dependent AMP-binding enzyme family.</text>
</comment>
<dbReference type="EMBL" id="DS999411">
    <property type="protein sequence ID" value="EED36178.1"/>
    <property type="molecule type" value="Genomic_DNA"/>
</dbReference>
<evidence type="ECO:0000259" key="3">
    <source>
        <dbReference type="Pfam" id="PF00501"/>
    </source>
</evidence>
<protein>
    <submittedName>
        <fullName evidence="5">AMP-dependent synthetase and ligase</fullName>
    </submittedName>
</protein>
<dbReference type="SUPFAM" id="SSF56801">
    <property type="entry name" value="Acetyl-CoA synthetase-like"/>
    <property type="match status" value="1"/>
</dbReference>
<name>B8KY32_9GAMM</name>
<dbReference type="GO" id="GO:0031956">
    <property type="term" value="F:medium-chain fatty acid-CoA ligase activity"/>
    <property type="evidence" value="ECO:0007669"/>
    <property type="project" value="TreeGrafter"/>
</dbReference>
<reference evidence="6" key="1">
    <citation type="journal article" date="2013" name="BMC Microbiol.">
        <title>Taxonomy and evolution of bacteriochlorophyll a-containing members of the OM60/NOR5 clade of marine gammaproteobacteria: description of Luminiphilus syltensis gen. nov., sp. nov., reclassification of Haliea rubra as Pseudohaliea rubra gen. nov., comb. nov., and emendation of Chromatocurvus halotolerans.</title>
        <authorList>
            <person name="Spring S."/>
            <person name="Riedel T."/>
            <person name="Sproer C."/>
            <person name="Yan S."/>
            <person name="Harder J."/>
            <person name="Fuchs B.M."/>
        </authorList>
    </citation>
    <scope>NUCLEOTIDE SEQUENCE [LARGE SCALE GENOMIC DNA]</scope>
    <source>
        <strain evidence="6">NOR51-B</strain>
    </source>
</reference>
<dbReference type="Gene3D" id="3.30.300.30">
    <property type="match status" value="1"/>
</dbReference>
<evidence type="ECO:0000256" key="2">
    <source>
        <dbReference type="ARBA" id="ARBA00022598"/>
    </source>
</evidence>
<dbReference type="PANTHER" id="PTHR43201">
    <property type="entry name" value="ACYL-COA SYNTHETASE"/>
    <property type="match status" value="1"/>
</dbReference>
<dbReference type="STRING" id="565045.NOR51B_2126"/>
<sequence length="504" mass="54098">MNSSVASFTNLGDCLRLPARASNEALIALDECGAVLERLTASEVDARINTVANRLQQAGLKPGERALLLGGNSLPYLLAYLATMRLGAVAVPLNPVLPEATREHVIQDAGCSLCFHDADLTGLPTNIRLISFDDDSVFAADENLANFSCFDPGPDDIAEVLYTSGSTGAPKGVPLTHHGQCWALTHYFNNLEGETPERIAVATPLYHMNGFFLTTMALSNRMAIHLMPRFDAATWLQVIAENSIGYVTGVPTMFALAAQLSNRPSKEALKHVTQAFLGSSPVSDSLVAQVLTLFPEATIRNSYGTTEAGPIVFRDHPGGLQRPPTSVGYPVADIDWRFSNGSDVEGPLELCTPAVSPGYLNRPNANAKAFAAGWYRTGDIMRRDENGFFYFVGREDDMFVCGGENIYPGQVEALLEKHPAVSQAAVIPMPHTTKGQAPAAFVVLTPGAVSNEEAIKHFSLENGPAFAHPRRVIILDAMPLGGTRKVDRRALAAQLDALLAKDAS</sequence>
<dbReference type="InterPro" id="IPR025110">
    <property type="entry name" value="AMP-bd_C"/>
</dbReference>
<accession>B8KY32</accession>
<dbReference type="AlphaFoldDB" id="B8KY32"/>
<keyword evidence="6" id="KW-1185">Reference proteome</keyword>
<evidence type="ECO:0000313" key="5">
    <source>
        <dbReference type="EMBL" id="EED36178.1"/>
    </source>
</evidence>
<dbReference type="InterPro" id="IPR042099">
    <property type="entry name" value="ANL_N_sf"/>
</dbReference>
<dbReference type="PANTHER" id="PTHR43201:SF5">
    <property type="entry name" value="MEDIUM-CHAIN ACYL-COA LIGASE ACSF2, MITOCHONDRIAL"/>
    <property type="match status" value="1"/>
</dbReference>
<evidence type="ECO:0000313" key="6">
    <source>
        <dbReference type="Proteomes" id="UP000004699"/>
    </source>
</evidence>
<proteinExistence type="inferred from homology"/>
<gene>
    <name evidence="5" type="ORF">NOR51B_2126</name>
</gene>
<evidence type="ECO:0000259" key="4">
    <source>
        <dbReference type="Pfam" id="PF13193"/>
    </source>
</evidence>
<dbReference type="Pfam" id="PF00501">
    <property type="entry name" value="AMP-binding"/>
    <property type="match status" value="1"/>
</dbReference>
<dbReference type="HOGENOM" id="CLU_000022_59_0_6"/>
<dbReference type="OrthoDB" id="9803968at2"/>
<dbReference type="PROSITE" id="PS00455">
    <property type="entry name" value="AMP_BINDING"/>
    <property type="match status" value="1"/>
</dbReference>
<feature type="domain" description="AMP-binding enzyme C-terminal" evidence="4">
    <location>
        <begin position="410"/>
        <end position="483"/>
    </location>
</feature>
<dbReference type="InterPro" id="IPR000873">
    <property type="entry name" value="AMP-dep_synth/lig_dom"/>
</dbReference>
<dbReference type="InterPro" id="IPR020845">
    <property type="entry name" value="AMP-binding_CS"/>
</dbReference>
<dbReference type="eggNOG" id="COG0318">
    <property type="taxonomic scope" value="Bacteria"/>
</dbReference>